<dbReference type="InterPro" id="IPR010343">
    <property type="entry name" value="ArAE_1"/>
</dbReference>
<feature type="transmembrane region" description="Helical" evidence="6">
    <location>
        <begin position="112"/>
        <end position="130"/>
    </location>
</feature>
<name>A0A0W8I9G4_9MICO</name>
<evidence type="ECO:0000256" key="4">
    <source>
        <dbReference type="ARBA" id="ARBA00022989"/>
    </source>
</evidence>
<evidence type="ECO:0000256" key="5">
    <source>
        <dbReference type="ARBA" id="ARBA00023136"/>
    </source>
</evidence>
<dbReference type="InterPro" id="IPR052984">
    <property type="entry name" value="UPF0421"/>
</dbReference>
<evidence type="ECO:0000256" key="1">
    <source>
        <dbReference type="ARBA" id="ARBA00004651"/>
    </source>
</evidence>
<keyword evidence="3 6" id="KW-0812">Transmembrane</keyword>
<keyword evidence="4 6" id="KW-1133">Transmembrane helix</keyword>
<dbReference type="GO" id="GO:0005886">
    <property type="term" value="C:plasma membrane"/>
    <property type="evidence" value="ECO:0007669"/>
    <property type="project" value="UniProtKB-SubCell"/>
</dbReference>
<evidence type="ECO:0000313" key="8">
    <source>
        <dbReference type="Proteomes" id="UP000054837"/>
    </source>
</evidence>
<proteinExistence type="predicted"/>
<dbReference type="AlphaFoldDB" id="A0A0W8I9G4"/>
<accession>A0A0W8I9G4</accession>
<keyword evidence="8" id="KW-1185">Reference proteome</keyword>
<reference evidence="7 8" key="1">
    <citation type="submission" date="2015-12" db="EMBL/GenBank/DDBJ databases">
        <title>Serinicoccus chungangenesis strain CD08_5 genome sequencing and assembly.</title>
        <authorList>
            <person name="Chander A.M."/>
            <person name="Kaur G."/>
            <person name="Nair G.R."/>
            <person name="Dhawan D.K."/>
            <person name="Kochhar R.K."/>
            <person name="Mayilraj S."/>
            <person name="Bhadada S.K."/>
        </authorList>
    </citation>
    <scope>NUCLEOTIDE SEQUENCE [LARGE SCALE GENOMIC DNA]</scope>
    <source>
        <strain evidence="7 8">CD08_5</strain>
    </source>
</reference>
<dbReference type="Proteomes" id="UP000054837">
    <property type="component" value="Unassembled WGS sequence"/>
</dbReference>
<dbReference type="PANTHER" id="PTHR40064">
    <property type="entry name" value="MEMBRANE PROTEIN-RELATED"/>
    <property type="match status" value="1"/>
</dbReference>
<dbReference type="EMBL" id="LQBL01000022">
    <property type="protein sequence ID" value="KUG55805.1"/>
    <property type="molecule type" value="Genomic_DNA"/>
</dbReference>
<comment type="caution">
    <text evidence="7">The sequence shown here is derived from an EMBL/GenBank/DDBJ whole genome shotgun (WGS) entry which is preliminary data.</text>
</comment>
<evidence type="ECO:0000256" key="6">
    <source>
        <dbReference type="SAM" id="Phobius"/>
    </source>
</evidence>
<keyword evidence="2" id="KW-1003">Cell membrane</keyword>
<comment type="subcellular location">
    <subcellularLocation>
        <location evidence="1">Cell membrane</location>
        <topology evidence="1">Multi-pass membrane protein</topology>
    </subcellularLocation>
</comment>
<dbReference type="STRING" id="767452.AVL62_05835"/>
<feature type="transmembrane region" description="Helical" evidence="6">
    <location>
        <begin position="136"/>
        <end position="155"/>
    </location>
</feature>
<sequence>MRRWLSRPDVRSDLLQVLKSVLAAVAAWLVADALLDLDQAFLAPWTALLTVHATVYRTVSRGTQAVLATSVGVVLAFAAVQVGGHGTLTLALALLLAMGFARVGLLRHEGITVATTVLFVITASTDTSWSGLADRLAATAIGVVLALVVNTVLAAPLRDQSARQQVEEIDRGLGRLLRDMAAGLRDRADDAPTGDWVDRTRTLDRRLDSAWRLVYEAQESTWGNPRRRRASSSEELSRVLGRLEEGIAQVRGISRLVHESAVEAEEWDRSFREPFIELLDELGQRIEDPEADVKELSSWADRLASDLSDGGLPDRRWPLYGGLIEMTRAVIIIVDDVATSEVVRPG</sequence>
<dbReference type="Pfam" id="PF06081">
    <property type="entry name" value="ArAE_1"/>
    <property type="match status" value="1"/>
</dbReference>
<gene>
    <name evidence="7" type="ORF">AVL62_05835</name>
</gene>
<organism evidence="7 8">
    <name type="scientific">Serinicoccus chungangensis</name>
    <dbReference type="NCBI Taxonomy" id="767452"/>
    <lineage>
        <taxon>Bacteria</taxon>
        <taxon>Bacillati</taxon>
        <taxon>Actinomycetota</taxon>
        <taxon>Actinomycetes</taxon>
        <taxon>Micrococcales</taxon>
        <taxon>Ornithinimicrobiaceae</taxon>
        <taxon>Serinicoccus</taxon>
    </lineage>
</organism>
<evidence type="ECO:0000313" key="7">
    <source>
        <dbReference type="EMBL" id="KUG55805.1"/>
    </source>
</evidence>
<feature type="transmembrane region" description="Helical" evidence="6">
    <location>
        <begin position="12"/>
        <end position="30"/>
    </location>
</feature>
<evidence type="ECO:0000256" key="2">
    <source>
        <dbReference type="ARBA" id="ARBA00022475"/>
    </source>
</evidence>
<keyword evidence="5 6" id="KW-0472">Membrane</keyword>
<evidence type="ECO:0000256" key="3">
    <source>
        <dbReference type="ARBA" id="ARBA00022692"/>
    </source>
</evidence>
<dbReference type="PANTHER" id="PTHR40064:SF1">
    <property type="entry name" value="MEMBRANE PROTEIN"/>
    <property type="match status" value="1"/>
</dbReference>
<protein>
    <submittedName>
        <fullName evidence="7">Uncharacterized protein</fullName>
    </submittedName>
</protein>